<dbReference type="InterPro" id="IPR007630">
    <property type="entry name" value="RNA_pol_sigma70_r4"/>
</dbReference>
<dbReference type="Proteomes" id="UP001218638">
    <property type="component" value="Chromosome"/>
</dbReference>
<dbReference type="GO" id="GO:0006352">
    <property type="term" value="P:DNA-templated transcription initiation"/>
    <property type="evidence" value="ECO:0007669"/>
    <property type="project" value="InterPro"/>
</dbReference>
<dbReference type="KEGG" id="slom:PXH66_22285"/>
<evidence type="ECO:0000256" key="4">
    <source>
        <dbReference type="ARBA" id="ARBA00023163"/>
    </source>
</evidence>
<dbReference type="Pfam" id="PF04545">
    <property type="entry name" value="Sigma70_r4"/>
    <property type="match status" value="1"/>
</dbReference>
<sequence>MTCITPVPSPVVDFLDLVDTAVASVSRRLPSHVARDDLASVGKLALVVALEQCDGPRREMRAYCYVRVRGAILDELRRLDPLTRRQRALARTIAESRVRLAHRGGGDPTIEDIARDTGLSTFEIDAVRAAQREPEEPEWGALPDTDGICPAVNAEQVDLLATLLAALERLPANQALALRRYYLEDGTLDDIAADLGVSRERARQVREAGQKNLRGDLIVLAAWEALIAGGQR</sequence>
<dbReference type="SUPFAM" id="SSF88659">
    <property type="entry name" value="Sigma3 and sigma4 domains of RNA polymerase sigma factors"/>
    <property type="match status" value="1"/>
</dbReference>
<evidence type="ECO:0000259" key="6">
    <source>
        <dbReference type="Pfam" id="PF04545"/>
    </source>
</evidence>
<dbReference type="EMBL" id="CP119075">
    <property type="protein sequence ID" value="WED65076.1"/>
    <property type="molecule type" value="Genomic_DNA"/>
</dbReference>
<dbReference type="SUPFAM" id="SSF88946">
    <property type="entry name" value="Sigma2 domain of RNA polymerase sigma factors"/>
    <property type="match status" value="1"/>
</dbReference>
<organism evidence="7 8">
    <name type="scientific">Synoicihabitans lomoniglobus</name>
    <dbReference type="NCBI Taxonomy" id="2909285"/>
    <lineage>
        <taxon>Bacteria</taxon>
        <taxon>Pseudomonadati</taxon>
        <taxon>Verrucomicrobiota</taxon>
        <taxon>Opitutia</taxon>
        <taxon>Opitutales</taxon>
        <taxon>Opitutaceae</taxon>
        <taxon>Synoicihabitans</taxon>
    </lineage>
</organism>
<dbReference type="InterPro" id="IPR000943">
    <property type="entry name" value="RNA_pol_sigma70"/>
</dbReference>
<evidence type="ECO:0000256" key="3">
    <source>
        <dbReference type="ARBA" id="ARBA00023125"/>
    </source>
</evidence>
<evidence type="ECO:0000313" key="7">
    <source>
        <dbReference type="EMBL" id="WED65076.1"/>
    </source>
</evidence>
<dbReference type="Pfam" id="PF04542">
    <property type="entry name" value="Sigma70_r2"/>
    <property type="match status" value="1"/>
</dbReference>
<dbReference type="InterPro" id="IPR013324">
    <property type="entry name" value="RNA_pol_sigma_r3/r4-like"/>
</dbReference>
<feature type="domain" description="RNA polymerase sigma-70 region 2" evidence="5">
    <location>
        <begin position="23"/>
        <end position="79"/>
    </location>
</feature>
<dbReference type="GO" id="GO:0003677">
    <property type="term" value="F:DNA binding"/>
    <property type="evidence" value="ECO:0007669"/>
    <property type="project" value="UniProtKB-KW"/>
</dbReference>
<dbReference type="PRINTS" id="PR00046">
    <property type="entry name" value="SIGMA70FCT"/>
</dbReference>
<evidence type="ECO:0000256" key="1">
    <source>
        <dbReference type="ARBA" id="ARBA00023015"/>
    </source>
</evidence>
<name>A0AAF0CNU8_9BACT</name>
<dbReference type="RefSeq" id="WP_330929462.1">
    <property type="nucleotide sequence ID" value="NZ_CP119075.1"/>
</dbReference>
<dbReference type="InterPro" id="IPR007627">
    <property type="entry name" value="RNA_pol_sigma70_r2"/>
</dbReference>
<reference evidence="7" key="1">
    <citation type="submission" date="2023-03" db="EMBL/GenBank/DDBJ databases">
        <title>Lomoglobus Profundus gen. nov., sp. nov., a novel member of the phylum Verrucomicrobia, isolated from deep-marine sediment of South China Sea.</title>
        <authorList>
            <person name="Ahmad T."/>
            <person name="Ishaq S.E."/>
            <person name="Wang F."/>
        </authorList>
    </citation>
    <scope>NUCLEOTIDE SEQUENCE</scope>
    <source>
        <strain evidence="7">LMO-M01</strain>
    </source>
</reference>
<dbReference type="Gene3D" id="1.10.1740.10">
    <property type="match status" value="1"/>
</dbReference>
<proteinExistence type="predicted"/>
<dbReference type="PANTHER" id="PTHR30385">
    <property type="entry name" value="SIGMA FACTOR F FLAGELLAR"/>
    <property type="match status" value="1"/>
</dbReference>
<gene>
    <name evidence="7" type="ORF">PXH66_22285</name>
</gene>
<dbReference type="Gene3D" id="1.20.140.160">
    <property type="match status" value="1"/>
</dbReference>
<feature type="domain" description="RNA polymerase sigma-70 region 4" evidence="6">
    <location>
        <begin position="166"/>
        <end position="214"/>
    </location>
</feature>
<dbReference type="InterPro" id="IPR013325">
    <property type="entry name" value="RNA_pol_sigma_r2"/>
</dbReference>
<keyword evidence="3" id="KW-0238">DNA-binding</keyword>
<keyword evidence="1" id="KW-0805">Transcription regulation</keyword>
<dbReference type="NCBIfam" id="TIGR02937">
    <property type="entry name" value="sigma70-ECF"/>
    <property type="match status" value="1"/>
</dbReference>
<accession>A0AAF0CNU8</accession>
<keyword evidence="4" id="KW-0804">Transcription</keyword>
<evidence type="ECO:0000313" key="8">
    <source>
        <dbReference type="Proteomes" id="UP001218638"/>
    </source>
</evidence>
<keyword evidence="8" id="KW-1185">Reference proteome</keyword>
<dbReference type="GO" id="GO:0016987">
    <property type="term" value="F:sigma factor activity"/>
    <property type="evidence" value="ECO:0007669"/>
    <property type="project" value="UniProtKB-KW"/>
</dbReference>
<dbReference type="InterPro" id="IPR014284">
    <property type="entry name" value="RNA_pol_sigma-70_dom"/>
</dbReference>
<dbReference type="PANTHER" id="PTHR30385:SF7">
    <property type="entry name" value="RNA POLYMERASE SIGMA FACTOR FLIA"/>
    <property type="match status" value="1"/>
</dbReference>
<dbReference type="AlphaFoldDB" id="A0AAF0CNU8"/>
<keyword evidence="2" id="KW-0731">Sigma factor</keyword>
<evidence type="ECO:0000259" key="5">
    <source>
        <dbReference type="Pfam" id="PF04542"/>
    </source>
</evidence>
<protein>
    <submittedName>
        <fullName evidence="7">Sigma-70 family RNA polymerase sigma factor</fullName>
    </submittedName>
</protein>
<evidence type="ECO:0000256" key="2">
    <source>
        <dbReference type="ARBA" id="ARBA00023082"/>
    </source>
</evidence>